<comment type="similarity">
    <text evidence="1">Belongs to the DeSI family.</text>
</comment>
<dbReference type="InterPro" id="IPR013766">
    <property type="entry name" value="Thioredoxin_domain"/>
</dbReference>
<dbReference type="Pfam" id="PF00085">
    <property type="entry name" value="Thioredoxin"/>
    <property type="match status" value="1"/>
</dbReference>
<dbReference type="GeneID" id="25321973"/>
<dbReference type="RefSeq" id="XP_013320383.1">
    <property type="nucleotide sequence ID" value="XM_013464929.1"/>
</dbReference>
<dbReference type="SMART" id="SM01179">
    <property type="entry name" value="DUF862"/>
    <property type="match status" value="1"/>
</dbReference>
<feature type="domain" description="PPPDE" evidence="6">
    <location>
        <begin position="4"/>
        <end position="144"/>
    </location>
</feature>
<dbReference type="Pfam" id="PF05903">
    <property type="entry name" value="Peptidase_C97"/>
    <property type="match status" value="1"/>
</dbReference>
<name>A0A0D2FI16_9EURO</name>
<sequence>MTVMEVQLYVYDLSQGLARQYSRALTGVQIDAIYHTAIVLNNVEYFFGQGIHRKVPGSTHHGRPMQIVPLGQTDLPLDVIEEYIDSLEDIYTPESYDLFVHNCNNFSQDLAMFLVGKSIPEDIRSLPETFLRTPIGQMLRGQIDQSMRTMTQAPDAVSGRNVARSPPAAKAAIKPMTNGRITAPTANGTTPQIHATALINAEPPPDTPGHVYYISSLSELDRLLDEARHSCAVIFFTSATCPPCKIVYPTYDELAAEAGTRSGAKLIKIDISASPSAHAVAQRYQVRATPTFITFLKGQKQDEWSGANPAQLRGNVRLLLQMARPPQHQHSTLKLPTFQRIIQKPITYTRTPPLDKLLAKIGPSFSQHSYVQDLVSYIKARDEKGMTEAPLPNLHAFSEHLTSSFSTLPPETHFAVIDLVRCAAIDPRVSSFLAAEHEREHETLKTLLTHKGDFSTAPYNIQSVSLQLACNLFTSNVFQEQLFRGHSASPPRESIETLAAQCLLSPHLNARSMAAALVYNLAAYVHNARVHNAQTEADSHDDYESAAPSDDLSAALLESITTFSQLAPSSTKTATSMSSGGTSGSGSGNEKEAFHALLLALGMLLYAAPPENMLWDLCRAMDLREVLKDVRSSNLAVKDEPLLKEVGDELLGKGAF</sequence>
<dbReference type="Gene3D" id="3.40.30.10">
    <property type="entry name" value="Glutaredoxin"/>
    <property type="match status" value="1"/>
</dbReference>
<evidence type="ECO:0000259" key="5">
    <source>
        <dbReference type="PROSITE" id="PS51396"/>
    </source>
</evidence>
<evidence type="ECO:0000313" key="8">
    <source>
        <dbReference type="Proteomes" id="UP000054342"/>
    </source>
</evidence>
<evidence type="ECO:0000256" key="3">
    <source>
        <dbReference type="ARBA" id="ARBA00022801"/>
    </source>
</evidence>
<dbReference type="Pfam" id="PF08324">
    <property type="entry name" value="PUL"/>
    <property type="match status" value="1"/>
</dbReference>
<dbReference type="InterPro" id="IPR013535">
    <property type="entry name" value="PUL_dom"/>
</dbReference>
<dbReference type="PROSITE" id="PS51396">
    <property type="entry name" value="PUL"/>
    <property type="match status" value="1"/>
</dbReference>
<dbReference type="PROSITE" id="PS00194">
    <property type="entry name" value="THIOREDOXIN_1"/>
    <property type="match status" value="1"/>
</dbReference>
<dbReference type="PROSITE" id="PS51858">
    <property type="entry name" value="PPPDE"/>
    <property type="match status" value="1"/>
</dbReference>
<dbReference type="GO" id="GO:0070646">
    <property type="term" value="P:protein modification by small protein removal"/>
    <property type="evidence" value="ECO:0007669"/>
    <property type="project" value="TreeGrafter"/>
</dbReference>
<dbReference type="Gene3D" id="1.25.10.10">
    <property type="entry name" value="Leucine-rich Repeat Variant"/>
    <property type="match status" value="1"/>
</dbReference>
<dbReference type="PROSITE" id="PS51352">
    <property type="entry name" value="THIOREDOXIN_2"/>
    <property type="match status" value="1"/>
</dbReference>
<gene>
    <name evidence="7" type="ORF">PV05_00065</name>
</gene>
<feature type="domain" description="Thioredoxin" evidence="4">
    <location>
        <begin position="184"/>
        <end position="321"/>
    </location>
</feature>
<keyword evidence="8" id="KW-1185">Reference proteome</keyword>
<dbReference type="EMBL" id="KN847317">
    <property type="protein sequence ID" value="KIW59799.1"/>
    <property type="molecule type" value="Genomic_DNA"/>
</dbReference>
<dbReference type="OrthoDB" id="21221at2759"/>
<dbReference type="PANTHER" id="PTHR12378:SF7">
    <property type="entry name" value="DESUMOYLATING ISOPEPTIDASE 1"/>
    <property type="match status" value="1"/>
</dbReference>
<dbReference type="InterPro" id="IPR036249">
    <property type="entry name" value="Thioredoxin-like_sf"/>
</dbReference>
<dbReference type="CDD" id="cd02947">
    <property type="entry name" value="TRX_family"/>
    <property type="match status" value="1"/>
</dbReference>
<dbReference type="GO" id="GO:0008233">
    <property type="term" value="F:peptidase activity"/>
    <property type="evidence" value="ECO:0007669"/>
    <property type="project" value="UniProtKB-KW"/>
</dbReference>
<organism evidence="7 8">
    <name type="scientific">Exophiala xenobiotica</name>
    <dbReference type="NCBI Taxonomy" id="348802"/>
    <lineage>
        <taxon>Eukaryota</taxon>
        <taxon>Fungi</taxon>
        <taxon>Dikarya</taxon>
        <taxon>Ascomycota</taxon>
        <taxon>Pezizomycotina</taxon>
        <taxon>Eurotiomycetes</taxon>
        <taxon>Chaetothyriomycetidae</taxon>
        <taxon>Chaetothyriales</taxon>
        <taxon>Herpotrichiellaceae</taxon>
        <taxon>Exophiala</taxon>
    </lineage>
</organism>
<accession>A0A0D2FI16</accession>
<evidence type="ECO:0000259" key="6">
    <source>
        <dbReference type="PROSITE" id="PS51858"/>
    </source>
</evidence>
<dbReference type="GO" id="GO:0006508">
    <property type="term" value="P:proteolysis"/>
    <property type="evidence" value="ECO:0007669"/>
    <property type="project" value="UniProtKB-KW"/>
</dbReference>
<keyword evidence="3" id="KW-0378">Hydrolase</keyword>
<evidence type="ECO:0000313" key="7">
    <source>
        <dbReference type="EMBL" id="KIW59799.1"/>
    </source>
</evidence>
<dbReference type="InterPro" id="IPR011989">
    <property type="entry name" value="ARM-like"/>
</dbReference>
<evidence type="ECO:0000256" key="2">
    <source>
        <dbReference type="ARBA" id="ARBA00022670"/>
    </source>
</evidence>
<proteinExistence type="inferred from homology"/>
<dbReference type="Gene3D" id="3.90.1720.30">
    <property type="entry name" value="PPPDE domains"/>
    <property type="match status" value="1"/>
</dbReference>
<evidence type="ECO:0008006" key="9">
    <source>
        <dbReference type="Google" id="ProtNLM"/>
    </source>
</evidence>
<dbReference type="AlphaFoldDB" id="A0A0D2FI16"/>
<dbReference type="InterPro" id="IPR017937">
    <property type="entry name" value="Thioredoxin_CS"/>
</dbReference>
<keyword evidence="2" id="KW-0645">Protease</keyword>
<feature type="domain" description="PUL" evidence="5">
    <location>
        <begin position="323"/>
        <end position="653"/>
    </location>
</feature>
<dbReference type="STRING" id="348802.A0A0D2FI16"/>
<evidence type="ECO:0000256" key="1">
    <source>
        <dbReference type="ARBA" id="ARBA00008140"/>
    </source>
</evidence>
<dbReference type="SUPFAM" id="SSF52833">
    <property type="entry name" value="Thioredoxin-like"/>
    <property type="match status" value="1"/>
</dbReference>
<dbReference type="InterPro" id="IPR008580">
    <property type="entry name" value="PPPDE_dom"/>
</dbReference>
<dbReference type="Proteomes" id="UP000054342">
    <property type="component" value="Unassembled WGS sequence"/>
</dbReference>
<dbReference type="HOGENOM" id="CLU_033441_0_0_1"/>
<dbReference type="PANTHER" id="PTHR12378">
    <property type="entry name" value="DESUMOYLATING ISOPEPTIDASE"/>
    <property type="match status" value="1"/>
</dbReference>
<evidence type="ECO:0000259" key="4">
    <source>
        <dbReference type="PROSITE" id="PS51352"/>
    </source>
</evidence>
<dbReference type="InterPro" id="IPR042266">
    <property type="entry name" value="PPPDE_sf"/>
</dbReference>
<reference evidence="7 8" key="1">
    <citation type="submission" date="2015-01" db="EMBL/GenBank/DDBJ databases">
        <title>The Genome Sequence of Exophiala xenobiotica CBS118157.</title>
        <authorList>
            <consortium name="The Broad Institute Genomics Platform"/>
            <person name="Cuomo C."/>
            <person name="de Hoog S."/>
            <person name="Gorbushina A."/>
            <person name="Stielow B."/>
            <person name="Teixiera M."/>
            <person name="Abouelleil A."/>
            <person name="Chapman S.B."/>
            <person name="Priest M."/>
            <person name="Young S.K."/>
            <person name="Wortman J."/>
            <person name="Nusbaum C."/>
            <person name="Birren B."/>
        </authorList>
    </citation>
    <scope>NUCLEOTIDE SEQUENCE [LARGE SCALE GENOMIC DNA]</scope>
    <source>
        <strain evidence="7 8">CBS 118157</strain>
    </source>
</reference>
<protein>
    <recommendedName>
        <fullName evidence="9">Thioredoxin domain-containing protein</fullName>
    </recommendedName>
</protein>